<comment type="caution">
    <text evidence="1">The sequence shown here is derived from an EMBL/GenBank/DDBJ whole genome shotgun (WGS) entry which is preliminary data.</text>
</comment>
<dbReference type="Proteomes" id="UP001607303">
    <property type="component" value="Unassembled WGS sequence"/>
</dbReference>
<reference evidence="1 2" key="1">
    <citation type="journal article" date="2024" name="Ann. Entomol. Soc. Am.">
        <title>Genomic analyses of the southern and eastern yellowjacket wasps (Hymenoptera: Vespidae) reveal evolutionary signatures of social life.</title>
        <authorList>
            <person name="Catto M.A."/>
            <person name="Caine P.B."/>
            <person name="Orr S.E."/>
            <person name="Hunt B.G."/>
            <person name="Goodisman M.A.D."/>
        </authorList>
    </citation>
    <scope>NUCLEOTIDE SEQUENCE [LARGE SCALE GENOMIC DNA]</scope>
    <source>
        <strain evidence="1">232</strain>
        <tissue evidence="1">Head and thorax</tissue>
    </source>
</reference>
<protein>
    <submittedName>
        <fullName evidence="1">Uncharacterized protein</fullName>
    </submittedName>
</protein>
<evidence type="ECO:0000313" key="1">
    <source>
        <dbReference type="EMBL" id="KAL2734725.1"/>
    </source>
</evidence>
<organism evidence="1 2">
    <name type="scientific">Vespula maculifrons</name>
    <name type="common">Eastern yellow jacket</name>
    <name type="synonym">Wasp</name>
    <dbReference type="NCBI Taxonomy" id="7453"/>
    <lineage>
        <taxon>Eukaryota</taxon>
        <taxon>Metazoa</taxon>
        <taxon>Ecdysozoa</taxon>
        <taxon>Arthropoda</taxon>
        <taxon>Hexapoda</taxon>
        <taxon>Insecta</taxon>
        <taxon>Pterygota</taxon>
        <taxon>Neoptera</taxon>
        <taxon>Endopterygota</taxon>
        <taxon>Hymenoptera</taxon>
        <taxon>Apocrita</taxon>
        <taxon>Aculeata</taxon>
        <taxon>Vespoidea</taxon>
        <taxon>Vespidae</taxon>
        <taxon>Vespinae</taxon>
        <taxon>Vespula</taxon>
    </lineage>
</organism>
<accession>A0ABD2BQ61</accession>
<evidence type="ECO:0000313" key="2">
    <source>
        <dbReference type="Proteomes" id="UP001607303"/>
    </source>
</evidence>
<gene>
    <name evidence="1" type="ORF">V1477_013902</name>
</gene>
<dbReference type="AlphaFoldDB" id="A0ABD2BQ61"/>
<keyword evidence="2" id="KW-1185">Reference proteome</keyword>
<name>A0ABD2BQ61_VESMC</name>
<dbReference type="EMBL" id="JAYRBN010000071">
    <property type="protein sequence ID" value="KAL2734725.1"/>
    <property type="molecule type" value="Genomic_DNA"/>
</dbReference>
<proteinExistence type="predicted"/>
<sequence length="83" mass="9752">MEKVYVRENHILCCCGGLATNGIGNFIFINESAMKQDNDLKHMAKIVKEWLLLLYYYVSHRLQTIPQSQYINHNRTFVFGENQ</sequence>